<keyword evidence="3" id="KW-1185">Reference proteome</keyword>
<dbReference type="EMBL" id="FNCG01000003">
    <property type="protein sequence ID" value="SDG47388.1"/>
    <property type="molecule type" value="Genomic_DNA"/>
</dbReference>
<evidence type="ECO:0000313" key="3">
    <source>
        <dbReference type="Proteomes" id="UP000199705"/>
    </source>
</evidence>
<name>A0A1G7UJ62_9SPHI</name>
<sequence length="73" mass="8478">MIIRDWHFECSISDLFYFYYSNPFKNLGVSLSDSPLNKSKSEFPNQSNPKSNIPIPKSKINISLQSLYKTDRS</sequence>
<accession>A0A1G7UJ62</accession>
<reference evidence="3" key="1">
    <citation type="submission" date="2016-10" db="EMBL/GenBank/DDBJ databases">
        <authorList>
            <person name="Varghese N."/>
            <person name="Submissions S."/>
        </authorList>
    </citation>
    <scope>NUCLEOTIDE SEQUENCE [LARGE SCALE GENOMIC DNA]</scope>
    <source>
        <strain evidence="3">Gh-67</strain>
    </source>
</reference>
<dbReference type="AlphaFoldDB" id="A0A1G7UJ62"/>
<evidence type="ECO:0000256" key="1">
    <source>
        <dbReference type="SAM" id="MobiDB-lite"/>
    </source>
</evidence>
<gene>
    <name evidence="2" type="ORF">SAMN05192573_103508</name>
</gene>
<evidence type="ECO:0000313" key="2">
    <source>
        <dbReference type="EMBL" id="SDG47388.1"/>
    </source>
</evidence>
<dbReference type="Proteomes" id="UP000199705">
    <property type="component" value="Unassembled WGS sequence"/>
</dbReference>
<organism evidence="2 3">
    <name type="scientific">Mucilaginibacter gossypii</name>
    <dbReference type="NCBI Taxonomy" id="551996"/>
    <lineage>
        <taxon>Bacteria</taxon>
        <taxon>Pseudomonadati</taxon>
        <taxon>Bacteroidota</taxon>
        <taxon>Sphingobacteriia</taxon>
        <taxon>Sphingobacteriales</taxon>
        <taxon>Sphingobacteriaceae</taxon>
        <taxon>Mucilaginibacter</taxon>
    </lineage>
</organism>
<feature type="region of interest" description="Disordered" evidence="1">
    <location>
        <begin position="35"/>
        <end position="56"/>
    </location>
</feature>
<protein>
    <submittedName>
        <fullName evidence="2">Uncharacterized protein</fullName>
    </submittedName>
</protein>
<proteinExistence type="predicted"/>
<feature type="compositionally biased region" description="Polar residues" evidence="1">
    <location>
        <begin position="35"/>
        <end position="51"/>
    </location>
</feature>